<dbReference type="GO" id="GO:0006281">
    <property type="term" value="P:DNA repair"/>
    <property type="evidence" value="ECO:0007669"/>
    <property type="project" value="InterPro"/>
</dbReference>
<feature type="compositionally biased region" description="Basic and acidic residues" evidence="1">
    <location>
        <begin position="95"/>
        <end position="105"/>
    </location>
</feature>
<dbReference type="AlphaFoldDB" id="W4LSN5"/>
<dbReference type="InterPro" id="IPR051675">
    <property type="entry name" value="Endo/Exo/Phosphatase_dom_1"/>
</dbReference>
<dbReference type="GO" id="GO:0003677">
    <property type="term" value="F:DNA binding"/>
    <property type="evidence" value="ECO:0007669"/>
    <property type="project" value="InterPro"/>
</dbReference>
<dbReference type="Proteomes" id="UP000019140">
    <property type="component" value="Unassembled WGS sequence"/>
</dbReference>
<feature type="region of interest" description="Disordered" evidence="1">
    <location>
        <begin position="90"/>
        <end position="112"/>
    </location>
</feature>
<dbReference type="SMART" id="SM00278">
    <property type="entry name" value="HhH1"/>
    <property type="match status" value="2"/>
</dbReference>
<dbReference type="Gene3D" id="1.10.150.280">
    <property type="entry name" value="AF1531-like domain"/>
    <property type="match status" value="1"/>
</dbReference>
<comment type="caution">
    <text evidence="4">The sequence shown here is derived from an EMBL/GenBank/DDBJ whole genome shotgun (WGS) entry which is preliminary data.</text>
</comment>
<dbReference type="InterPro" id="IPR003583">
    <property type="entry name" value="Hlx-hairpin-Hlx_DNA-bd_motif"/>
</dbReference>
<dbReference type="PANTHER" id="PTHR21180">
    <property type="entry name" value="ENDONUCLEASE/EXONUCLEASE/PHOSPHATASE FAMILY DOMAIN-CONTAINING PROTEIN 1"/>
    <property type="match status" value="1"/>
</dbReference>
<dbReference type="HOGENOM" id="CLU_052011_4_2_7"/>
<dbReference type="GO" id="GO:0015628">
    <property type="term" value="P:protein secretion by the type II secretion system"/>
    <property type="evidence" value="ECO:0007669"/>
    <property type="project" value="TreeGrafter"/>
</dbReference>
<dbReference type="SUPFAM" id="SSF47781">
    <property type="entry name" value="RuvA domain 2-like"/>
    <property type="match status" value="1"/>
</dbReference>
<accession>W4LSN5</accession>
<protein>
    <recommendedName>
        <fullName evidence="3">Helix-hairpin-helix DNA-binding motif class 1 domain-containing protein</fullName>
    </recommendedName>
</protein>
<feature type="domain" description="Helix-hairpin-helix DNA-binding motif class 1" evidence="3">
    <location>
        <begin position="37"/>
        <end position="56"/>
    </location>
</feature>
<dbReference type="NCBIfam" id="TIGR00426">
    <property type="entry name" value="competence protein ComEA helix-hairpin-helix repeat region"/>
    <property type="match status" value="1"/>
</dbReference>
<evidence type="ECO:0000259" key="3">
    <source>
        <dbReference type="SMART" id="SM00278"/>
    </source>
</evidence>
<reference evidence="4 5" key="1">
    <citation type="journal article" date="2014" name="Nature">
        <title>An environmental bacterial taxon with a large and distinct metabolic repertoire.</title>
        <authorList>
            <person name="Wilson M.C."/>
            <person name="Mori T."/>
            <person name="Ruckert C."/>
            <person name="Uria A.R."/>
            <person name="Helf M.J."/>
            <person name="Takada K."/>
            <person name="Gernert C."/>
            <person name="Steffens U.A."/>
            <person name="Heycke N."/>
            <person name="Schmitt S."/>
            <person name="Rinke C."/>
            <person name="Helfrich E.J."/>
            <person name="Brachmann A.O."/>
            <person name="Gurgui C."/>
            <person name="Wakimoto T."/>
            <person name="Kracht M."/>
            <person name="Crusemann M."/>
            <person name="Hentschel U."/>
            <person name="Abe I."/>
            <person name="Matsunaga S."/>
            <person name="Kalinowski J."/>
            <person name="Takeyama H."/>
            <person name="Piel J."/>
        </authorList>
    </citation>
    <scope>NUCLEOTIDE SEQUENCE [LARGE SCALE GENOMIC DNA]</scope>
    <source>
        <strain evidence="5">TSY2</strain>
    </source>
</reference>
<dbReference type="EMBL" id="AZHX01001685">
    <property type="protein sequence ID" value="ETX00865.1"/>
    <property type="molecule type" value="Genomic_DNA"/>
</dbReference>
<sequence length="112" mass="12340">MNRNAFWLAVLSLVTTILISSLICAADVVNINTANIEELKTLQGIGEVRADAIIKYRQIHGPFQSVDELKNVTGIGDKIVEANRSNMTLEQVTTEAEKSRAKSDDVMVNTKH</sequence>
<organism evidence="4 5">
    <name type="scientific">Candidatus Entotheonella gemina</name>
    <dbReference type="NCBI Taxonomy" id="1429439"/>
    <lineage>
        <taxon>Bacteria</taxon>
        <taxon>Pseudomonadati</taxon>
        <taxon>Nitrospinota/Tectimicrobiota group</taxon>
        <taxon>Candidatus Tectimicrobiota</taxon>
        <taxon>Candidatus Entotheonellia</taxon>
        <taxon>Candidatus Entotheonellales</taxon>
        <taxon>Candidatus Entotheonellaceae</taxon>
        <taxon>Candidatus Entotheonella</taxon>
    </lineage>
</organism>
<evidence type="ECO:0000256" key="2">
    <source>
        <dbReference type="SAM" id="SignalP"/>
    </source>
</evidence>
<dbReference type="GO" id="GO:0015627">
    <property type="term" value="C:type II protein secretion system complex"/>
    <property type="evidence" value="ECO:0007669"/>
    <property type="project" value="TreeGrafter"/>
</dbReference>
<name>W4LSN5_9BACT</name>
<keyword evidence="2" id="KW-0732">Signal</keyword>
<dbReference type="Pfam" id="PF12836">
    <property type="entry name" value="HHH_3"/>
    <property type="match status" value="1"/>
</dbReference>
<gene>
    <name evidence="4" type="ORF">ETSY2_38305</name>
</gene>
<evidence type="ECO:0000256" key="1">
    <source>
        <dbReference type="SAM" id="MobiDB-lite"/>
    </source>
</evidence>
<evidence type="ECO:0000313" key="4">
    <source>
        <dbReference type="EMBL" id="ETX00865.1"/>
    </source>
</evidence>
<dbReference type="InterPro" id="IPR010994">
    <property type="entry name" value="RuvA_2-like"/>
</dbReference>
<keyword evidence="5" id="KW-1185">Reference proteome</keyword>
<feature type="chain" id="PRO_5004846010" description="Helix-hairpin-helix DNA-binding motif class 1 domain-containing protein" evidence="2">
    <location>
        <begin position="26"/>
        <end position="112"/>
    </location>
</feature>
<dbReference type="InterPro" id="IPR004509">
    <property type="entry name" value="Competence_ComEA_HhH"/>
</dbReference>
<dbReference type="PANTHER" id="PTHR21180:SF32">
    <property type="entry name" value="ENDONUCLEASE_EXONUCLEASE_PHOSPHATASE FAMILY DOMAIN-CONTAINING PROTEIN 1"/>
    <property type="match status" value="1"/>
</dbReference>
<proteinExistence type="predicted"/>
<evidence type="ECO:0000313" key="5">
    <source>
        <dbReference type="Proteomes" id="UP000019140"/>
    </source>
</evidence>
<feature type="domain" description="Helix-hairpin-helix DNA-binding motif class 1" evidence="3">
    <location>
        <begin position="67"/>
        <end position="86"/>
    </location>
</feature>
<feature type="signal peptide" evidence="2">
    <location>
        <begin position="1"/>
        <end position="25"/>
    </location>
</feature>